<comment type="caution">
    <text evidence="6">The sequence shown here is derived from an EMBL/GenBank/DDBJ whole genome shotgun (WGS) entry which is preliminary data.</text>
</comment>
<dbReference type="EMBL" id="CAJPDS010000015">
    <property type="protein sequence ID" value="CAF9914926.1"/>
    <property type="molecule type" value="Genomic_DNA"/>
</dbReference>
<evidence type="ECO:0000256" key="2">
    <source>
        <dbReference type="ARBA" id="ARBA00022980"/>
    </source>
</evidence>
<evidence type="ECO:0000313" key="6">
    <source>
        <dbReference type="EMBL" id="CAF9914926.1"/>
    </source>
</evidence>
<feature type="compositionally biased region" description="Basic and acidic residues" evidence="5">
    <location>
        <begin position="235"/>
        <end position="247"/>
    </location>
</feature>
<feature type="region of interest" description="Disordered" evidence="5">
    <location>
        <begin position="228"/>
        <end position="247"/>
    </location>
</feature>
<feature type="region of interest" description="Disordered" evidence="5">
    <location>
        <begin position="50"/>
        <end position="116"/>
    </location>
</feature>
<dbReference type="SUPFAM" id="SSF54843">
    <property type="entry name" value="Ribosomal protein L22"/>
    <property type="match status" value="1"/>
</dbReference>
<organism evidence="6 7">
    <name type="scientific">Heterodermia speciosa</name>
    <dbReference type="NCBI Taxonomy" id="116794"/>
    <lineage>
        <taxon>Eukaryota</taxon>
        <taxon>Fungi</taxon>
        <taxon>Dikarya</taxon>
        <taxon>Ascomycota</taxon>
        <taxon>Pezizomycotina</taxon>
        <taxon>Lecanoromycetes</taxon>
        <taxon>OSLEUM clade</taxon>
        <taxon>Lecanoromycetidae</taxon>
        <taxon>Caliciales</taxon>
        <taxon>Physciaceae</taxon>
        <taxon>Heterodermia</taxon>
    </lineage>
</organism>
<protein>
    <submittedName>
        <fullName evidence="6">54S ribosomal protein L22, mitochondrial</fullName>
    </submittedName>
</protein>
<dbReference type="GO" id="GO:0015934">
    <property type="term" value="C:large ribosomal subunit"/>
    <property type="evidence" value="ECO:0007669"/>
    <property type="project" value="InterPro"/>
</dbReference>
<dbReference type="Gene3D" id="3.90.470.10">
    <property type="entry name" value="Ribosomal protein L22/L17"/>
    <property type="match status" value="1"/>
</dbReference>
<evidence type="ECO:0000256" key="5">
    <source>
        <dbReference type="SAM" id="MobiDB-lite"/>
    </source>
</evidence>
<feature type="compositionally biased region" description="Polar residues" evidence="5">
    <location>
        <begin position="99"/>
        <end position="110"/>
    </location>
</feature>
<evidence type="ECO:0000256" key="3">
    <source>
        <dbReference type="ARBA" id="ARBA00023274"/>
    </source>
</evidence>
<comment type="similarity">
    <text evidence="1 4">Belongs to the universal ribosomal protein uL22 family.</text>
</comment>
<proteinExistence type="inferred from homology"/>
<dbReference type="Proteomes" id="UP000664521">
    <property type="component" value="Unassembled WGS sequence"/>
</dbReference>
<accession>A0A8H3EYF9</accession>
<evidence type="ECO:0000256" key="1">
    <source>
        <dbReference type="ARBA" id="ARBA00009451"/>
    </source>
</evidence>
<name>A0A8H3EYF9_9LECA</name>
<dbReference type="InterPro" id="IPR036394">
    <property type="entry name" value="Ribosomal_uL22_sf"/>
</dbReference>
<dbReference type="InterPro" id="IPR047867">
    <property type="entry name" value="Ribosomal_uL22_bac/org-type"/>
</dbReference>
<keyword evidence="2 4" id="KW-0689">Ribosomal protein</keyword>
<dbReference type="AlphaFoldDB" id="A0A8H3EYF9"/>
<dbReference type="Pfam" id="PF00237">
    <property type="entry name" value="Ribosomal_L22"/>
    <property type="match status" value="2"/>
</dbReference>
<dbReference type="PANTHER" id="PTHR13501">
    <property type="entry name" value="CHLOROPLAST 50S RIBOSOMAL PROTEIN L22-RELATED"/>
    <property type="match status" value="1"/>
</dbReference>
<dbReference type="InterPro" id="IPR001063">
    <property type="entry name" value="Ribosomal_uL22"/>
</dbReference>
<sequence>MSLSKHPQRLAATAVALRPFNPRICPTCRLSLQIRHVSLFDRIFRRKKEKKENLPQILDPSSPEYLRPKPQAQPEAPKRGDLAAGSILEDEDKPPPGTTEPTSRPTSTGGVNRDPRVMAAELDPLPLSRMRWERKMVIRGIKKRGRLSKTERIMQTERQSLSKSPFIGTSLKKLFPLANQIAGKPITEAIVQMRFSKKKAAQDVKKHLEYALNEAIVKRGMGLGRVGATEDEAKDGEGTKGQRPQEKMRIVKDKKGTKRVVNDPTDIYVDQAWVGRGSYTSSLDYRAKGTSYRLKHPTTSISVLLKEEKTRMRLEEEREQKKKNRKVWVQLPDRPITAQRQYPLW</sequence>
<keyword evidence="3 4" id="KW-0687">Ribonucleoprotein</keyword>
<dbReference type="OrthoDB" id="416470at2759"/>
<evidence type="ECO:0000256" key="4">
    <source>
        <dbReference type="RuleBase" id="RU004005"/>
    </source>
</evidence>
<reference evidence="6" key="1">
    <citation type="submission" date="2021-03" db="EMBL/GenBank/DDBJ databases">
        <authorList>
            <person name="Tagirdzhanova G."/>
        </authorList>
    </citation>
    <scope>NUCLEOTIDE SEQUENCE</scope>
</reference>
<gene>
    <name evidence="6" type="primary">MRPL22</name>
    <name evidence="6" type="ORF">HETSPECPRED_002240</name>
</gene>
<dbReference type="GO" id="GO:0006412">
    <property type="term" value="P:translation"/>
    <property type="evidence" value="ECO:0007669"/>
    <property type="project" value="InterPro"/>
</dbReference>
<dbReference type="PANTHER" id="PTHR13501:SF10">
    <property type="entry name" value="LARGE RIBOSOMAL SUBUNIT PROTEIN UL22M"/>
    <property type="match status" value="1"/>
</dbReference>
<dbReference type="FunFam" id="3.90.470.10:FF:000017">
    <property type="entry name" value="54S ribosomal protein L22, mitochondrial"/>
    <property type="match status" value="1"/>
</dbReference>
<evidence type="ECO:0000313" key="7">
    <source>
        <dbReference type="Proteomes" id="UP000664521"/>
    </source>
</evidence>
<dbReference type="GO" id="GO:0003735">
    <property type="term" value="F:structural constituent of ribosome"/>
    <property type="evidence" value="ECO:0007669"/>
    <property type="project" value="InterPro"/>
</dbReference>
<keyword evidence="7" id="KW-1185">Reference proteome</keyword>